<dbReference type="InterPro" id="IPR011095">
    <property type="entry name" value="Dala_Dala_lig_C"/>
</dbReference>
<reference evidence="24 25" key="1">
    <citation type="journal article" date="2015" name="Nature">
        <title>rRNA introns, odd ribosomes, and small enigmatic genomes across a large radiation of phyla.</title>
        <authorList>
            <person name="Brown C.T."/>
            <person name="Hug L.A."/>
            <person name="Thomas B.C."/>
            <person name="Sharon I."/>
            <person name="Castelle C.J."/>
            <person name="Singh A."/>
            <person name="Wilkins M.J."/>
            <person name="Williams K.H."/>
            <person name="Banfield J.F."/>
        </authorList>
    </citation>
    <scope>NUCLEOTIDE SEQUENCE [LARGE SCALE GENOMIC DNA]</scope>
</reference>
<evidence type="ECO:0000256" key="21">
    <source>
        <dbReference type="PIRSR" id="PIRSR039102-3"/>
    </source>
</evidence>
<evidence type="ECO:0000256" key="20">
    <source>
        <dbReference type="PIRSR" id="PIRSR039102-1"/>
    </source>
</evidence>
<dbReference type="Pfam" id="PF01820">
    <property type="entry name" value="Dala_Dala_lig_N"/>
    <property type="match status" value="1"/>
</dbReference>
<dbReference type="HAMAP" id="MF_00047">
    <property type="entry name" value="Dala_Dala_lig"/>
    <property type="match status" value="1"/>
</dbReference>
<dbReference type="NCBIfam" id="NF002528">
    <property type="entry name" value="PRK01966.1-4"/>
    <property type="match status" value="1"/>
</dbReference>
<evidence type="ECO:0000256" key="11">
    <source>
        <dbReference type="ARBA" id="ARBA00022840"/>
    </source>
</evidence>
<dbReference type="GO" id="GO:0005829">
    <property type="term" value="C:cytosol"/>
    <property type="evidence" value="ECO:0007669"/>
    <property type="project" value="TreeGrafter"/>
</dbReference>
<keyword evidence="13 19" id="KW-0133">Cell shape</keyword>
<feature type="binding site" evidence="21">
    <location>
        <position position="303"/>
    </location>
    <ligand>
        <name>Mg(2+)</name>
        <dbReference type="ChEBI" id="CHEBI:18420"/>
        <label>1</label>
    </ligand>
</feature>
<comment type="similarity">
    <text evidence="5 19">Belongs to the D-alanine--D-alanine ligase family.</text>
</comment>
<comment type="cofactor">
    <cofactor evidence="21">
        <name>Mg(2+)</name>
        <dbReference type="ChEBI" id="CHEBI:18420"/>
    </cofactor>
    <cofactor evidence="21">
        <name>Mn(2+)</name>
        <dbReference type="ChEBI" id="CHEBI:29035"/>
    </cofactor>
    <text evidence="21">Binds 2 magnesium or manganese ions per subunit.</text>
</comment>
<dbReference type="EC" id="6.3.2.4" evidence="6 19"/>
<evidence type="ECO:0000259" key="23">
    <source>
        <dbReference type="PROSITE" id="PS50975"/>
    </source>
</evidence>
<evidence type="ECO:0000256" key="1">
    <source>
        <dbReference type="ARBA" id="ARBA00001936"/>
    </source>
</evidence>
<feature type="binding site" evidence="21">
    <location>
        <position position="316"/>
    </location>
    <ligand>
        <name>Mg(2+)</name>
        <dbReference type="ChEBI" id="CHEBI:18420"/>
        <label>2</label>
    </ligand>
</feature>
<evidence type="ECO:0000256" key="19">
    <source>
        <dbReference type="HAMAP-Rule" id="MF_00047"/>
    </source>
</evidence>
<keyword evidence="9 21" id="KW-0479">Metal-binding</keyword>
<feature type="binding site" evidence="21">
    <location>
        <position position="318"/>
    </location>
    <ligand>
        <name>Mg(2+)</name>
        <dbReference type="ChEBI" id="CHEBI:18420"/>
        <label>2</label>
    </ligand>
</feature>
<evidence type="ECO:0000313" key="25">
    <source>
        <dbReference type="Proteomes" id="UP000034952"/>
    </source>
</evidence>
<dbReference type="PROSITE" id="PS00844">
    <property type="entry name" value="DALA_DALA_LIGASE_2"/>
    <property type="match status" value="1"/>
</dbReference>
<dbReference type="InterPro" id="IPR005905">
    <property type="entry name" value="D_ala_D_ala"/>
</dbReference>
<dbReference type="PROSITE" id="PS00843">
    <property type="entry name" value="DALA_DALA_LIGASE_1"/>
    <property type="match status" value="1"/>
</dbReference>
<dbReference type="PANTHER" id="PTHR23132">
    <property type="entry name" value="D-ALANINE--D-ALANINE LIGASE"/>
    <property type="match status" value="1"/>
</dbReference>
<dbReference type="PROSITE" id="PS50975">
    <property type="entry name" value="ATP_GRASP"/>
    <property type="match status" value="1"/>
</dbReference>
<dbReference type="Gene3D" id="3.30.1490.20">
    <property type="entry name" value="ATP-grasp fold, A domain"/>
    <property type="match status" value="1"/>
</dbReference>
<dbReference type="GO" id="GO:0005524">
    <property type="term" value="F:ATP binding"/>
    <property type="evidence" value="ECO:0007669"/>
    <property type="project" value="UniProtKB-UniRule"/>
</dbReference>
<dbReference type="InterPro" id="IPR000291">
    <property type="entry name" value="D-Ala_lig_Van_CS"/>
</dbReference>
<evidence type="ECO:0000256" key="9">
    <source>
        <dbReference type="ARBA" id="ARBA00022723"/>
    </source>
</evidence>
<dbReference type="GO" id="GO:0008716">
    <property type="term" value="F:D-alanine-D-alanine ligase activity"/>
    <property type="evidence" value="ECO:0007669"/>
    <property type="project" value="UniProtKB-UniRule"/>
</dbReference>
<dbReference type="EMBL" id="LBPY01000022">
    <property type="protein sequence ID" value="KKP65651.1"/>
    <property type="molecule type" value="Genomic_DNA"/>
</dbReference>
<dbReference type="GO" id="GO:0046872">
    <property type="term" value="F:metal ion binding"/>
    <property type="evidence" value="ECO:0007669"/>
    <property type="project" value="UniProtKB-KW"/>
</dbReference>
<comment type="subcellular location">
    <subcellularLocation>
        <location evidence="3 19">Cytoplasm</location>
    </subcellularLocation>
</comment>
<dbReference type="Gene3D" id="3.40.50.20">
    <property type="match status" value="1"/>
</dbReference>
<keyword evidence="16 19" id="KW-0961">Cell wall biogenesis/degradation</keyword>
<evidence type="ECO:0000256" key="13">
    <source>
        <dbReference type="ARBA" id="ARBA00022960"/>
    </source>
</evidence>
<comment type="function">
    <text evidence="2 19">Cell wall formation.</text>
</comment>
<feature type="active site" evidence="20">
    <location>
        <position position="20"/>
    </location>
</feature>
<keyword evidence="7 19" id="KW-0963">Cytoplasm</keyword>
<dbReference type="SUPFAM" id="SSF56059">
    <property type="entry name" value="Glutathione synthetase ATP-binding domain-like"/>
    <property type="match status" value="1"/>
</dbReference>
<evidence type="ECO:0000256" key="16">
    <source>
        <dbReference type="ARBA" id="ARBA00023316"/>
    </source>
</evidence>
<evidence type="ECO:0000256" key="2">
    <source>
        <dbReference type="ARBA" id="ARBA00003921"/>
    </source>
</evidence>
<dbReference type="PATRIC" id="fig|1618761.3.peg.781"/>
<dbReference type="NCBIfam" id="NF002525">
    <property type="entry name" value="PRK01966.1-1"/>
    <property type="match status" value="1"/>
</dbReference>
<keyword evidence="15 21" id="KW-0464">Manganese</keyword>
<evidence type="ECO:0000256" key="17">
    <source>
        <dbReference type="ARBA" id="ARBA00047614"/>
    </source>
</evidence>
<comment type="pathway">
    <text evidence="4 19">Cell wall biogenesis; peptidoglycan biosynthesis.</text>
</comment>
<evidence type="ECO:0000256" key="5">
    <source>
        <dbReference type="ARBA" id="ARBA00010871"/>
    </source>
</evidence>
<evidence type="ECO:0000256" key="15">
    <source>
        <dbReference type="ARBA" id="ARBA00023211"/>
    </source>
</evidence>
<comment type="catalytic activity">
    <reaction evidence="17 19">
        <text>2 D-alanine + ATP = D-alanyl-D-alanine + ADP + phosphate + H(+)</text>
        <dbReference type="Rhea" id="RHEA:11224"/>
        <dbReference type="ChEBI" id="CHEBI:15378"/>
        <dbReference type="ChEBI" id="CHEBI:30616"/>
        <dbReference type="ChEBI" id="CHEBI:43474"/>
        <dbReference type="ChEBI" id="CHEBI:57416"/>
        <dbReference type="ChEBI" id="CHEBI:57822"/>
        <dbReference type="ChEBI" id="CHEBI:456216"/>
        <dbReference type="EC" id="6.3.2.4"/>
    </reaction>
</comment>
<evidence type="ECO:0000256" key="22">
    <source>
        <dbReference type="PROSITE-ProRule" id="PRU00409"/>
    </source>
</evidence>
<keyword evidence="12 21" id="KW-0460">Magnesium</keyword>
<evidence type="ECO:0000256" key="6">
    <source>
        <dbReference type="ARBA" id="ARBA00012216"/>
    </source>
</evidence>
<evidence type="ECO:0000313" key="24">
    <source>
        <dbReference type="EMBL" id="KKP65651.1"/>
    </source>
</evidence>
<dbReference type="PANTHER" id="PTHR23132:SF25">
    <property type="entry name" value="D-ALANINE--D-ALANINE LIGASE A"/>
    <property type="match status" value="1"/>
</dbReference>
<protein>
    <recommendedName>
        <fullName evidence="6 19">D-alanine--D-alanine ligase</fullName>
        <ecNumber evidence="6 19">6.3.2.4</ecNumber>
    </recommendedName>
    <alternativeName>
        <fullName evidence="19">D-Ala-D-Ala ligase</fullName>
    </alternativeName>
    <alternativeName>
        <fullName evidence="19">D-alanylalanine synthetase</fullName>
    </alternativeName>
</protein>
<feature type="active site" evidence="20">
    <location>
        <position position="327"/>
    </location>
</feature>
<comment type="pathway">
    <text evidence="18">Glycan biosynthesis.</text>
</comment>
<comment type="caution">
    <text evidence="24">The sequence shown here is derived from an EMBL/GenBank/DDBJ whole genome shotgun (WGS) entry which is preliminary data.</text>
</comment>
<dbReference type="Proteomes" id="UP000034952">
    <property type="component" value="Unassembled WGS sequence"/>
</dbReference>
<dbReference type="InterPro" id="IPR016185">
    <property type="entry name" value="PreATP-grasp_dom_sf"/>
</dbReference>
<evidence type="ECO:0000256" key="18">
    <source>
        <dbReference type="ARBA" id="ARBA00060592"/>
    </source>
</evidence>
<keyword evidence="10 22" id="KW-0547">Nucleotide-binding</keyword>
<evidence type="ECO:0000256" key="8">
    <source>
        <dbReference type="ARBA" id="ARBA00022598"/>
    </source>
</evidence>
<gene>
    <name evidence="19" type="primary">ddl</name>
    <name evidence="24" type="ORF">UR64_C0022G0011</name>
</gene>
<dbReference type="NCBIfam" id="TIGR01205">
    <property type="entry name" value="D_ala_D_alaTIGR"/>
    <property type="match status" value="1"/>
</dbReference>
<dbReference type="Gene3D" id="3.30.470.20">
    <property type="entry name" value="ATP-grasp fold, B domain"/>
    <property type="match status" value="1"/>
</dbReference>
<dbReference type="InterPro" id="IPR013815">
    <property type="entry name" value="ATP_grasp_subdomain_1"/>
</dbReference>
<evidence type="ECO:0000256" key="7">
    <source>
        <dbReference type="ARBA" id="ARBA00022490"/>
    </source>
</evidence>
<dbReference type="FunFam" id="3.30.470.20:FF:000008">
    <property type="entry name" value="D-alanine--D-alanine ligase"/>
    <property type="match status" value="1"/>
</dbReference>
<keyword evidence="11 22" id="KW-0067">ATP-binding</keyword>
<dbReference type="SUPFAM" id="SSF52440">
    <property type="entry name" value="PreATP-grasp domain"/>
    <property type="match status" value="1"/>
</dbReference>
<dbReference type="AlphaFoldDB" id="A0A0G0BPU5"/>
<evidence type="ECO:0000256" key="12">
    <source>
        <dbReference type="ARBA" id="ARBA00022842"/>
    </source>
</evidence>
<dbReference type="NCBIfam" id="NF002378">
    <property type="entry name" value="PRK01372.1"/>
    <property type="match status" value="1"/>
</dbReference>
<dbReference type="PIRSF" id="PIRSF039102">
    <property type="entry name" value="Ddl/VanB"/>
    <property type="match status" value="1"/>
</dbReference>
<dbReference type="FunFam" id="3.30.1490.20:FF:000007">
    <property type="entry name" value="D-alanine--D-alanine ligase"/>
    <property type="match status" value="1"/>
</dbReference>
<proteinExistence type="inferred from homology"/>
<evidence type="ECO:0000256" key="14">
    <source>
        <dbReference type="ARBA" id="ARBA00022984"/>
    </source>
</evidence>
<evidence type="ECO:0000256" key="10">
    <source>
        <dbReference type="ARBA" id="ARBA00022741"/>
    </source>
</evidence>
<feature type="domain" description="ATP-grasp" evidence="23">
    <location>
        <begin position="145"/>
        <end position="349"/>
    </location>
</feature>
<feature type="active site" evidence="20">
    <location>
        <position position="189"/>
    </location>
</feature>
<dbReference type="GO" id="GO:0008360">
    <property type="term" value="P:regulation of cell shape"/>
    <property type="evidence" value="ECO:0007669"/>
    <property type="project" value="UniProtKB-KW"/>
</dbReference>
<evidence type="ECO:0000256" key="4">
    <source>
        <dbReference type="ARBA" id="ARBA00004752"/>
    </source>
</evidence>
<evidence type="ECO:0000256" key="3">
    <source>
        <dbReference type="ARBA" id="ARBA00004496"/>
    </source>
</evidence>
<keyword evidence="14 19" id="KW-0573">Peptidoglycan synthesis</keyword>
<dbReference type="UniPathway" id="UPA00219"/>
<organism evidence="24 25">
    <name type="scientific">Candidatus Nomurabacteria bacterium GW2011_GWE1_35_16</name>
    <dbReference type="NCBI Taxonomy" id="1618761"/>
    <lineage>
        <taxon>Bacteria</taxon>
        <taxon>Candidatus Nomuraibacteriota</taxon>
    </lineage>
</organism>
<dbReference type="InterPro" id="IPR011127">
    <property type="entry name" value="Dala_Dala_lig_N"/>
</dbReference>
<dbReference type="GO" id="GO:0071555">
    <property type="term" value="P:cell wall organization"/>
    <property type="evidence" value="ECO:0007669"/>
    <property type="project" value="UniProtKB-KW"/>
</dbReference>
<feature type="binding site" evidence="21">
    <location>
        <position position="316"/>
    </location>
    <ligand>
        <name>Mg(2+)</name>
        <dbReference type="ChEBI" id="CHEBI:18420"/>
        <label>1</label>
    </ligand>
</feature>
<sequence>MVQKAKKLKIALVFGGKSVEHEVSLQSVRNIIDALDKTKYEIVLVGINKDGSWSLKDRNNFLLNSTNPKLIALNKNSTKSKDIENSLAIISQEEKRGKIDVVFPVLHGPYGEDGTMQGFLKLAGIPFVGPSVLGSSIGFDKDITKRLLSEAGIPNTKFISFRNGDGISFLKVKKILGLPMIVKPANAGSSVGINKISNEKEFKKAIKEAFLFDSKIIIEKFIEGKREIECAVLGNENPKASVCGEVITDSKHKFYSYEAKYIDEIGAKLEIPANISKSLQRKIQDLAIKTFKVLELEGMARVDFFIDKKGKIFVNEVNTIPGFTNISMYPALWKASGLSYTKLIDELVDLAIERFNREQKLKTSYNK</sequence>
<dbReference type="InterPro" id="IPR011761">
    <property type="entry name" value="ATP-grasp"/>
</dbReference>
<accession>A0A0G0BPU5</accession>
<dbReference type="Pfam" id="PF07478">
    <property type="entry name" value="Dala_Dala_lig_C"/>
    <property type="match status" value="1"/>
</dbReference>
<comment type="cofactor">
    <cofactor evidence="1">
        <name>Mn(2+)</name>
        <dbReference type="ChEBI" id="CHEBI:29035"/>
    </cofactor>
</comment>
<dbReference type="GO" id="GO:0009252">
    <property type="term" value="P:peptidoglycan biosynthetic process"/>
    <property type="evidence" value="ECO:0007669"/>
    <property type="project" value="UniProtKB-UniRule"/>
</dbReference>
<keyword evidence="8 19" id="KW-0436">Ligase</keyword>
<name>A0A0G0BPU5_9BACT</name>